<dbReference type="AlphaFoldDB" id="A0A1E5SYN7"/>
<name>A0A1E5SYN7_9BACT</name>
<dbReference type="STRING" id="1563681.BFP71_12115"/>
<protein>
    <submittedName>
        <fullName evidence="1">Uncharacterized protein</fullName>
    </submittedName>
</protein>
<sequence>MKLSDHNNKTLKLALHQSIENYADYSANLLSKGNIEDSIIYPPNGGLTNEERHSLKQLSKIPHLKSALRKVLADNAAQVVFDLFNHIDGTTDPDEALGEWTGVSLVDKTDDIEENDEMHHDNFLDTYWDWRALRTNQSWKLDLYEG</sequence>
<accession>A0A1E5SYN7</accession>
<evidence type="ECO:0000313" key="1">
    <source>
        <dbReference type="EMBL" id="OEK04222.1"/>
    </source>
</evidence>
<reference evidence="1 2" key="1">
    <citation type="submission" date="2016-08" db="EMBL/GenBank/DDBJ databases">
        <title>Draft genome of Fabibacter sp. strain SK-8.</title>
        <authorList>
            <person name="Wong S.-K."/>
            <person name="Hamasaki K."/>
            <person name="Yoshizawa S."/>
        </authorList>
    </citation>
    <scope>NUCLEOTIDE SEQUENCE [LARGE SCALE GENOMIC DNA]</scope>
    <source>
        <strain evidence="1 2">SK-8</strain>
    </source>
</reference>
<comment type="caution">
    <text evidence="1">The sequence shown here is derived from an EMBL/GenBank/DDBJ whole genome shotgun (WGS) entry which is preliminary data.</text>
</comment>
<dbReference type="EMBL" id="MDGQ01000005">
    <property type="protein sequence ID" value="OEK04222.1"/>
    <property type="molecule type" value="Genomic_DNA"/>
</dbReference>
<dbReference type="Proteomes" id="UP000095552">
    <property type="component" value="Unassembled WGS sequence"/>
</dbReference>
<proteinExistence type="predicted"/>
<evidence type="ECO:0000313" key="2">
    <source>
        <dbReference type="Proteomes" id="UP000095552"/>
    </source>
</evidence>
<dbReference type="OrthoDB" id="893711at2"/>
<organism evidence="1 2">
    <name type="scientific">Roseivirga misakiensis</name>
    <dbReference type="NCBI Taxonomy" id="1563681"/>
    <lineage>
        <taxon>Bacteria</taxon>
        <taxon>Pseudomonadati</taxon>
        <taxon>Bacteroidota</taxon>
        <taxon>Cytophagia</taxon>
        <taxon>Cytophagales</taxon>
        <taxon>Roseivirgaceae</taxon>
        <taxon>Roseivirga</taxon>
    </lineage>
</organism>
<dbReference type="RefSeq" id="WP_069835727.1">
    <property type="nucleotide sequence ID" value="NZ_MDGQ01000005.1"/>
</dbReference>
<keyword evidence="2" id="KW-1185">Reference proteome</keyword>
<gene>
    <name evidence="1" type="ORF">BFP71_12115</name>
</gene>